<name>A6GC93_9BACT</name>
<evidence type="ECO:0000313" key="3">
    <source>
        <dbReference type="Proteomes" id="UP000005801"/>
    </source>
</evidence>
<gene>
    <name evidence="2" type="ORF">PPSIR1_23344</name>
</gene>
<dbReference type="EMBL" id="ABCS01000063">
    <property type="protein sequence ID" value="EDM76542.1"/>
    <property type="molecule type" value="Genomic_DNA"/>
</dbReference>
<proteinExistence type="predicted"/>
<dbReference type="STRING" id="391625.PPSIR1_23344"/>
<accession>A6GC93</accession>
<protein>
    <submittedName>
        <fullName evidence="2">Uncharacterized protein</fullName>
    </submittedName>
</protein>
<organism evidence="2 3">
    <name type="scientific">Plesiocystis pacifica SIR-1</name>
    <dbReference type="NCBI Taxonomy" id="391625"/>
    <lineage>
        <taxon>Bacteria</taxon>
        <taxon>Pseudomonadati</taxon>
        <taxon>Myxococcota</taxon>
        <taxon>Polyangia</taxon>
        <taxon>Nannocystales</taxon>
        <taxon>Nannocystaceae</taxon>
        <taxon>Plesiocystis</taxon>
    </lineage>
</organism>
<evidence type="ECO:0000256" key="1">
    <source>
        <dbReference type="SAM" id="MobiDB-lite"/>
    </source>
</evidence>
<evidence type="ECO:0000313" key="2">
    <source>
        <dbReference type="EMBL" id="EDM76542.1"/>
    </source>
</evidence>
<feature type="region of interest" description="Disordered" evidence="1">
    <location>
        <begin position="17"/>
        <end position="46"/>
    </location>
</feature>
<dbReference type="Proteomes" id="UP000005801">
    <property type="component" value="Unassembled WGS sequence"/>
</dbReference>
<dbReference type="PROSITE" id="PS51257">
    <property type="entry name" value="PROKAR_LIPOPROTEIN"/>
    <property type="match status" value="1"/>
</dbReference>
<sequence>MSRVCFVGVALGLVAGCSGGEPEQPPKASTGLETPPAPSELAEASLPESGWVRVPWSTTLFTAPSEAATRFTIAGPDAPTGPDVGPRIRVLGQAEGAAGWWTVELGSSRETPNNYEVPGAQLYLLEAFVPAGTGVAVPAPAAGELPEPPETSSEIFDGLDGNLPPGVVRPTEVEEERQIPAGTRARWPDGRPAGRAALVHEYWTPGRAVTVAPATEGEAPLELSCFTARFGPKGGGSGELCFAKQAVVATVTGGESVWGELMKGPDLDGSVSIGHGGLGVHGVGPSNTGPNYGSGLGTIGMGNSGSYGEAGREGDAPADKQASFRLKKLEVEGGVNEEAAKRLLRSHTRDWLVCHVNALGQVEGETFTLELKLTGGSVLAVEAKGGGDPEVLACLLPRVKKKWRFIGEGLGAVRVTGEIVLR</sequence>
<dbReference type="AlphaFoldDB" id="A6GC93"/>
<reference evidence="2 3" key="1">
    <citation type="submission" date="2007-06" db="EMBL/GenBank/DDBJ databases">
        <authorList>
            <person name="Shimkets L."/>
            <person name="Ferriera S."/>
            <person name="Johnson J."/>
            <person name="Kravitz S."/>
            <person name="Beeson K."/>
            <person name="Sutton G."/>
            <person name="Rogers Y.-H."/>
            <person name="Friedman R."/>
            <person name="Frazier M."/>
            <person name="Venter J.C."/>
        </authorList>
    </citation>
    <scope>NUCLEOTIDE SEQUENCE [LARGE SCALE GENOMIC DNA]</scope>
    <source>
        <strain evidence="2 3">SIR-1</strain>
    </source>
</reference>
<comment type="caution">
    <text evidence="2">The sequence shown here is derived from an EMBL/GenBank/DDBJ whole genome shotgun (WGS) entry which is preliminary data.</text>
</comment>
<keyword evidence="3" id="KW-1185">Reference proteome</keyword>